<dbReference type="InterPro" id="IPR003615">
    <property type="entry name" value="HNH_nuc"/>
</dbReference>
<accession>A0A0F9IM25</accession>
<dbReference type="SMART" id="SM00507">
    <property type="entry name" value="HNHc"/>
    <property type="match status" value="1"/>
</dbReference>
<evidence type="ECO:0000313" key="2">
    <source>
        <dbReference type="EMBL" id="KKL94820.1"/>
    </source>
</evidence>
<reference evidence="2" key="1">
    <citation type="journal article" date="2015" name="Nature">
        <title>Complex archaea that bridge the gap between prokaryotes and eukaryotes.</title>
        <authorList>
            <person name="Spang A."/>
            <person name="Saw J.H."/>
            <person name="Jorgensen S.L."/>
            <person name="Zaremba-Niedzwiedzka K."/>
            <person name="Martijn J."/>
            <person name="Lind A.E."/>
            <person name="van Eijk R."/>
            <person name="Schleper C."/>
            <person name="Guy L."/>
            <person name="Ettema T.J."/>
        </authorList>
    </citation>
    <scope>NUCLEOTIDE SEQUENCE</scope>
</reference>
<sequence length="218" mass="26258">MVEVFFHIHQIDKLRNKIRKRDNYICQNCGYHTDKRMLDIHHYDHNHQNNKCNNLRVLCVWCHMRCHRLKEKYILPVIITFEEIIKYDLDDDLFPVNKGFDFHLNYAFTRNLTTLFETINNSRLINENHVNFAFNLYPLLENANKAIVENVVFSSELVKDELEINFQNLYFQYQVDLGHYYFDNDVTHSFKDALTTQNQILNNMIIKYGAILTNHCEF</sequence>
<organism evidence="2">
    <name type="scientific">marine sediment metagenome</name>
    <dbReference type="NCBI Taxonomy" id="412755"/>
    <lineage>
        <taxon>unclassified sequences</taxon>
        <taxon>metagenomes</taxon>
        <taxon>ecological metagenomes</taxon>
    </lineage>
</organism>
<comment type="caution">
    <text evidence="2">The sequence shown here is derived from an EMBL/GenBank/DDBJ whole genome shotgun (WGS) entry which is preliminary data.</text>
</comment>
<name>A0A0F9IM25_9ZZZZ</name>
<proteinExistence type="predicted"/>
<dbReference type="EMBL" id="LAZR01018830">
    <property type="protein sequence ID" value="KKL94820.1"/>
    <property type="molecule type" value="Genomic_DNA"/>
</dbReference>
<dbReference type="AlphaFoldDB" id="A0A0F9IM25"/>
<protein>
    <recommendedName>
        <fullName evidence="1">HNH nuclease domain-containing protein</fullName>
    </recommendedName>
</protein>
<gene>
    <name evidence="2" type="ORF">LCGC14_1860900</name>
</gene>
<dbReference type="CDD" id="cd00085">
    <property type="entry name" value="HNHc"/>
    <property type="match status" value="1"/>
</dbReference>
<feature type="domain" description="HNH nuclease" evidence="1">
    <location>
        <begin position="13"/>
        <end position="64"/>
    </location>
</feature>
<evidence type="ECO:0000259" key="1">
    <source>
        <dbReference type="SMART" id="SM00507"/>
    </source>
</evidence>